<keyword evidence="6" id="KW-0808">Transferase</keyword>
<dbReference type="OrthoDB" id="500858at2"/>
<dbReference type="HOGENOM" id="CLU_000288_135_4_3"/>
<feature type="repeat" description="WD" evidence="3">
    <location>
        <begin position="554"/>
        <end position="595"/>
    </location>
</feature>
<keyword evidence="4" id="KW-0547">Nucleotide-binding</keyword>
<protein>
    <submittedName>
        <fullName evidence="6">Serine/threonine protein kinase with WD40 repeats</fullName>
    </submittedName>
</protein>
<dbReference type="Gene3D" id="1.10.510.10">
    <property type="entry name" value="Transferase(Phosphotransferase) domain 1"/>
    <property type="match status" value="1"/>
</dbReference>
<dbReference type="STRING" id="203124.Tery_1627"/>
<feature type="repeat" description="WD" evidence="3">
    <location>
        <begin position="418"/>
        <end position="451"/>
    </location>
</feature>
<keyword evidence="2" id="KW-0677">Repeat</keyword>
<evidence type="ECO:0000259" key="5">
    <source>
        <dbReference type="PROSITE" id="PS50011"/>
    </source>
</evidence>
<dbReference type="SMART" id="SM00220">
    <property type="entry name" value="S_TKc"/>
    <property type="match status" value="1"/>
</dbReference>
<dbReference type="Pfam" id="PF00400">
    <property type="entry name" value="WD40"/>
    <property type="match status" value="7"/>
</dbReference>
<dbReference type="InterPro" id="IPR020472">
    <property type="entry name" value="WD40_PAC1"/>
</dbReference>
<dbReference type="InterPro" id="IPR019775">
    <property type="entry name" value="WD40_repeat_CS"/>
</dbReference>
<dbReference type="PROSITE" id="PS50294">
    <property type="entry name" value="WD_REPEATS_REGION"/>
    <property type="match status" value="7"/>
</dbReference>
<feature type="repeat" description="WD" evidence="3">
    <location>
        <begin position="596"/>
        <end position="630"/>
    </location>
</feature>
<dbReference type="PROSITE" id="PS50082">
    <property type="entry name" value="WD_REPEATS_2"/>
    <property type="match status" value="7"/>
</dbReference>
<evidence type="ECO:0000256" key="1">
    <source>
        <dbReference type="ARBA" id="ARBA00022574"/>
    </source>
</evidence>
<evidence type="ECO:0000256" key="2">
    <source>
        <dbReference type="ARBA" id="ARBA00022737"/>
    </source>
</evidence>
<dbReference type="SUPFAM" id="SSF56112">
    <property type="entry name" value="Protein kinase-like (PK-like)"/>
    <property type="match status" value="1"/>
</dbReference>
<dbReference type="KEGG" id="ter:Tery_1627"/>
<proteinExistence type="predicted"/>
<dbReference type="SUPFAM" id="SSF50978">
    <property type="entry name" value="WD40 repeat-like"/>
    <property type="match status" value="1"/>
</dbReference>
<dbReference type="PROSITE" id="PS00678">
    <property type="entry name" value="WD_REPEATS_1"/>
    <property type="match status" value="4"/>
</dbReference>
<feature type="domain" description="Protein kinase" evidence="5">
    <location>
        <begin position="34"/>
        <end position="299"/>
    </location>
</feature>
<dbReference type="InterPro" id="IPR050349">
    <property type="entry name" value="WD_LIS1/nudF_dynein_reg"/>
</dbReference>
<feature type="repeat" description="WD" evidence="3">
    <location>
        <begin position="368"/>
        <end position="409"/>
    </location>
</feature>
<evidence type="ECO:0000256" key="4">
    <source>
        <dbReference type="PROSITE-ProRule" id="PRU10141"/>
    </source>
</evidence>
<keyword evidence="4" id="KW-0067">ATP-binding</keyword>
<dbReference type="RefSeq" id="WP_011611279.1">
    <property type="nucleotide sequence ID" value="NC_008312.1"/>
</dbReference>
<feature type="repeat" description="WD" evidence="3">
    <location>
        <begin position="512"/>
        <end position="553"/>
    </location>
</feature>
<keyword evidence="6" id="KW-0418">Kinase</keyword>
<dbReference type="PROSITE" id="PS00107">
    <property type="entry name" value="PROTEIN_KINASE_ATP"/>
    <property type="match status" value="1"/>
</dbReference>
<dbReference type="GO" id="GO:0004674">
    <property type="term" value="F:protein serine/threonine kinase activity"/>
    <property type="evidence" value="ECO:0007669"/>
    <property type="project" value="UniProtKB-KW"/>
</dbReference>
<dbReference type="GO" id="GO:0005524">
    <property type="term" value="F:ATP binding"/>
    <property type="evidence" value="ECO:0007669"/>
    <property type="project" value="UniProtKB-UniRule"/>
</dbReference>
<dbReference type="eggNOG" id="COG2319">
    <property type="taxonomic scope" value="Bacteria"/>
</dbReference>
<name>Q115C0_TRIEI</name>
<dbReference type="Gene3D" id="2.130.10.10">
    <property type="entry name" value="YVTN repeat-like/Quinoprotein amine dehydrogenase"/>
    <property type="match status" value="4"/>
</dbReference>
<dbReference type="PROSITE" id="PS50011">
    <property type="entry name" value="PROTEIN_KINASE_DOM"/>
    <property type="match status" value="1"/>
</dbReference>
<dbReference type="InterPro" id="IPR015943">
    <property type="entry name" value="WD40/YVTN_repeat-like_dom_sf"/>
</dbReference>
<evidence type="ECO:0000313" key="6">
    <source>
        <dbReference type="EMBL" id="ABG50904.1"/>
    </source>
</evidence>
<dbReference type="Pfam" id="PF00069">
    <property type="entry name" value="Pkinase"/>
    <property type="match status" value="1"/>
</dbReference>
<dbReference type="CDD" id="cd00200">
    <property type="entry name" value="WD40"/>
    <property type="match status" value="1"/>
</dbReference>
<dbReference type="NCBIfam" id="NF045510">
    <property type="entry name" value="4Cys_prefix_kin"/>
    <property type="match status" value="1"/>
</dbReference>
<keyword evidence="6" id="KW-0723">Serine/threonine-protein kinase</keyword>
<dbReference type="InterPro" id="IPR000719">
    <property type="entry name" value="Prot_kinase_dom"/>
</dbReference>
<dbReference type="PRINTS" id="PR00320">
    <property type="entry name" value="GPROTEINBRPT"/>
</dbReference>
<sequence length="630" mass="70324">MTHCLNPNCQIPQNPDWNKYCQNCGSKLLLKDRYRPLNLIGQGGFGRTFLATDEDKPSKPYCVIKQFFPASQGTNNINKAAQLFEKEATRLDQLGKHSQIPELMAHFTQDGRQYLVQEFIAGQNLAEALKIENSYNEDQIRGLLKNLLPVLQFIHSHNVIHRDIKPENIIRRQNSDRELVLVDFGAAKYALGTALLKTGTTIGTPEYTAPEQNRGKAVFASDLYSLGVTCLHLLTKISPFELFDVGEGTWVWRRYLQNNSISEKLGDILDKLVENAVNRRYQSADEVMENLNADDLTFIQDKTVIQKPEITPEPLPSKTWKCIDTLTGHRKWVCSVALRNDQKILASGSEDETIKLWEVDSGREILTIRGHSGYVNSVAFSPDGKILASGSDDKTIRLWEVQTGKLLCILGDWGRGEYFGHSGGVTAIAFHPDGKSLASASKDKNVKVWRLGDDIYDPNYGRVIMTLTGHLQQVRAIAFSPDGKTLASGSQDNMIKIWDLSLGNTVKNLCHYYQGTHYIYTVAFSTDGKVLASGGRDRNIKIWEIESGEILKILEGHSSDIRQVVFSPQGDIIASGSEDGTIKIWDGKTGQEIGNLVGHSKYINSVTFSRDGKSLASGSSDNTIRIWRQE</sequence>
<feature type="repeat" description="WD" evidence="3">
    <location>
        <begin position="467"/>
        <end position="508"/>
    </location>
</feature>
<gene>
    <name evidence="6" type="ordered locus">Tery_1627</name>
</gene>
<reference evidence="6" key="1">
    <citation type="submission" date="2006-06" db="EMBL/GenBank/DDBJ databases">
        <title>Complete sequence of Trichodesmium erythraeum IMS101.</title>
        <authorList>
            <consortium name="US DOE Joint Genome Institute"/>
            <person name="Copeland A."/>
            <person name="Lucas S."/>
            <person name="Lapidus A."/>
            <person name="Barry K."/>
            <person name="Detter J.C."/>
            <person name="Glavina del Rio T."/>
            <person name="Hammon N."/>
            <person name="Israni S."/>
            <person name="Dalin E."/>
            <person name="Tice H."/>
            <person name="Pitluck S."/>
            <person name="Kiss H."/>
            <person name="Munk A.C."/>
            <person name="Brettin T."/>
            <person name="Bruce D."/>
            <person name="Han C."/>
            <person name="Tapia R."/>
            <person name="Gilna P."/>
            <person name="Schmutz J."/>
            <person name="Larimer F."/>
            <person name="Land M."/>
            <person name="Hauser L."/>
            <person name="Kyrpides N."/>
            <person name="Kim E."/>
            <person name="Richardson P."/>
        </authorList>
    </citation>
    <scope>NUCLEOTIDE SEQUENCE [LARGE SCALE GENOMIC DNA]</scope>
    <source>
        <strain evidence="6">IMS101</strain>
    </source>
</reference>
<dbReference type="InterPro" id="IPR017441">
    <property type="entry name" value="Protein_kinase_ATP_BS"/>
</dbReference>
<dbReference type="InterPro" id="IPR011009">
    <property type="entry name" value="Kinase-like_dom_sf"/>
</dbReference>
<evidence type="ECO:0000256" key="3">
    <source>
        <dbReference type="PROSITE-ProRule" id="PRU00221"/>
    </source>
</evidence>
<dbReference type="InterPro" id="IPR036322">
    <property type="entry name" value="WD40_repeat_dom_sf"/>
</dbReference>
<accession>Q115C0</accession>
<dbReference type="EMBL" id="CP000393">
    <property type="protein sequence ID" value="ABG50904.1"/>
    <property type="molecule type" value="Genomic_DNA"/>
</dbReference>
<keyword evidence="1 3" id="KW-0853">WD repeat</keyword>
<dbReference type="eggNOG" id="COG0515">
    <property type="taxonomic scope" value="Bacteria"/>
</dbReference>
<dbReference type="AlphaFoldDB" id="Q115C0"/>
<dbReference type="InterPro" id="IPR001680">
    <property type="entry name" value="WD40_rpt"/>
</dbReference>
<dbReference type="CDD" id="cd14014">
    <property type="entry name" value="STKc_PknB_like"/>
    <property type="match status" value="1"/>
</dbReference>
<dbReference type="PANTHER" id="PTHR44129">
    <property type="entry name" value="WD REPEAT-CONTAINING PROTEIN POP1"/>
    <property type="match status" value="1"/>
</dbReference>
<feature type="binding site" evidence="4">
    <location>
        <position position="65"/>
    </location>
    <ligand>
        <name>ATP</name>
        <dbReference type="ChEBI" id="CHEBI:30616"/>
    </ligand>
</feature>
<organism evidence="6">
    <name type="scientific">Trichodesmium erythraeum (strain IMS101)</name>
    <dbReference type="NCBI Taxonomy" id="203124"/>
    <lineage>
        <taxon>Bacteria</taxon>
        <taxon>Bacillati</taxon>
        <taxon>Cyanobacteriota</taxon>
        <taxon>Cyanophyceae</taxon>
        <taxon>Oscillatoriophycideae</taxon>
        <taxon>Oscillatoriales</taxon>
        <taxon>Microcoleaceae</taxon>
        <taxon>Trichodesmium</taxon>
    </lineage>
</organism>
<feature type="repeat" description="WD" evidence="3">
    <location>
        <begin position="326"/>
        <end position="367"/>
    </location>
</feature>
<dbReference type="SMART" id="SM00320">
    <property type="entry name" value="WD40"/>
    <property type="match status" value="7"/>
</dbReference>